<keyword evidence="1" id="KW-0175">Coiled coil</keyword>
<feature type="non-terminal residue" evidence="2">
    <location>
        <position position="1"/>
    </location>
</feature>
<proteinExistence type="predicted"/>
<accession>A0A146JZF7</accession>
<feature type="non-terminal residue" evidence="2">
    <location>
        <position position="320"/>
    </location>
</feature>
<organism evidence="2">
    <name type="scientific">Trepomonas sp. PC1</name>
    <dbReference type="NCBI Taxonomy" id="1076344"/>
    <lineage>
        <taxon>Eukaryota</taxon>
        <taxon>Metamonada</taxon>
        <taxon>Diplomonadida</taxon>
        <taxon>Hexamitidae</taxon>
        <taxon>Hexamitinae</taxon>
        <taxon>Trepomonas</taxon>
    </lineage>
</organism>
<evidence type="ECO:0000313" key="2">
    <source>
        <dbReference type="EMBL" id="JAP88781.1"/>
    </source>
</evidence>
<dbReference type="EMBL" id="GDID01007825">
    <property type="protein sequence ID" value="JAP88781.1"/>
    <property type="molecule type" value="Transcribed_RNA"/>
</dbReference>
<protein>
    <submittedName>
        <fullName evidence="2">Uncharacterized protein</fullName>
    </submittedName>
</protein>
<sequence length="320" mass="37157">NNQQMAQNMQFLYQLAFHGFLGLVKPLTVTIDEYIASSAEFQKFNETLDLPAVMDDIDSQIMQEMKAQIKKKDEQNAKLMMQMQHLKQKLADQMNKLKSCQKLTEEQKEIILDLQKQLEDFKSKRGVSELTLQALINDQKTTISDLQSEMKLLKEDQSKKNEIKELEEQIKRQQTEIGLLNLLNAKQEEANEANCQVIKSSDSVISKLNAEIVQLKEKAAQNISDIKKYQLQYVELKVTVEEYEEELEEINKLFAREQKTHQDTFQQYKAAEAQIQLLNVKLADSEQQLSKSESLSEQSKKLESYSIEQQVCQLQKELEQ</sequence>
<dbReference type="AlphaFoldDB" id="A0A146JZF7"/>
<evidence type="ECO:0000256" key="1">
    <source>
        <dbReference type="SAM" id="Coils"/>
    </source>
</evidence>
<reference evidence="2" key="1">
    <citation type="submission" date="2015-07" db="EMBL/GenBank/DDBJ databases">
        <title>Adaptation to a free-living lifestyle via gene acquisitions in the diplomonad Trepomonas sp. PC1.</title>
        <authorList>
            <person name="Xu F."/>
            <person name="Jerlstrom-Hultqvist J."/>
            <person name="Kolisko M."/>
            <person name="Simpson A.G.B."/>
            <person name="Roger A.J."/>
            <person name="Svard S.G."/>
            <person name="Andersson J.O."/>
        </authorList>
    </citation>
    <scope>NUCLEOTIDE SEQUENCE</scope>
    <source>
        <strain evidence="2">PC1</strain>
    </source>
</reference>
<feature type="coiled-coil region" evidence="1">
    <location>
        <begin position="62"/>
        <end position="288"/>
    </location>
</feature>
<gene>
    <name evidence="2" type="ORF">TPC1_31724</name>
</gene>
<name>A0A146JZF7_9EUKA</name>